<dbReference type="Proteomes" id="UP000095280">
    <property type="component" value="Unplaced"/>
</dbReference>
<accession>A0A1I8G519</accession>
<dbReference type="SUPFAM" id="SSF51197">
    <property type="entry name" value="Clavaminate synthase-like"/>
    <property type="match status" value="1"/>
</dbReference>
<protein>
    <submittedName>
        <fullName evidence="4">SAM domain-containing protein</fullName>
    </submittedName>
</protein>
<keyword evidence="3" id="KW-1185">Reference proteome</keyword>
<evidence type="ECO:0000256" key="1">
    <source>
        <dbReference type="ARBA" id="ARBA00001954"/>
    </source>
</evidence>
<evidence type="ECO:0000313" key="3">
    <source>
        <dbReference type="Proteomes" id="UP000095280"/>
    </source>
</evidence>
<dbReference type="AlphaFoldDB" id="A0A1I8G519"/>
<organism evidence="3 4">
    <name type="scientific">Macrostomum lignano</name>
    <dbReference type="NCBI Taxonomy" id="282301"/>
    <lineage>
        <taxon>Eukaryota</taxon>
        <taxon>Metazoa</taxon>
        <taxon>Spiralia</taxon>
        <taxon>Lophotrochozoa</taxon>
        <taxon>Platyhelminthes</taxon>
        <taxon>Rhabditophora</taxon>
        <taxon>Macrostomorpha</taxon>
        <taxon>Macrostomida</taxon>
        <taxon>Macrostomidae</taxon>
        <taxon>Macrostomum</taxon>
    </lineage>
</organism>
<reference evidence="4" key="1">
    <citation type="submission" date="2016-11" db="UniProtKB">
        <authorList>
            <consortium name="WormBaseParasite"/>
        </authorList>
    </citation>
    <scope>IDENTIFICATION</scope>
</reference>
<name>A0A1I8G519_9PLAT</name>
<dbReference type="Gene3D" id="2.60.120.590">
    <property type="entry name" value="Alpha-ketoglutarate-dependent dioxygenase AlkB-like"/>
    <property type="match status" value="1"/>
</dbReference>
<dbReference type="WBParaSite" id="maker-uti_cns_0000779-snap-gene-0.6-mRNA-1">
    <property type="protein sequence ID" value="maker-uti_cns_0000779-snap-gene-0.6-mRNA-1"/>
    <property type="gene ID" value="maker-uti_cns_0000779-snap-gene-0.6"/>
</dbReference>
<dbReference type="InterPro" id="IPR037151">
    <property type="entry name" value="AlkB-like_sf"/>
</dbReference>
<comment type="cofactor">
    <cofactor evidence="1">
        <name>Fe(2+)</name>
        <dbReference type="ChEBI" id="CHEBI:29033"/>
    </cofactor>
</comment>
<feature type="region of interest" description="Disordered" evidence="2">
    <location>
        <begin position="95"/>
        <end position="143"/>
    </location>
</feature>
<proteinExistence type="predicted"/>
<evidence type="ECO:0000256" key="2">
    <source>
        <dbReference type="SAM" id="MobiDB-lite"/>
    </source>
</evidence>
<evidence type="ECO:0000313" key="4">
    <source>
        <dbReference type="WBParaSite" id="maker-uti_cns_0000779-snap-gene-0.6-mRNA-1"/>
    </source>
</evidence>
<feature type="compositionally biased region" description="Basic residues" evidence="2">
    <location>
        <begin position="103"/>
        <end position="114"/>
    </location>
</feature>
<sequence length="917" mass="100437">QQHFKWFGNPPFRCSFKFLSQRLPELTKAGQLASSFATADDASRRAAAQQDLMDSESAVPSGSQDFQLSMLKIGWFYQRDKGCYSRALRWQHHMQLEQTSGKGGKRRPRRRPNPRHQLQPAGSRRNANKCAPVPAGKVPAASSAAGPTMVVGSATRHGSYVACLDGPGRRGDAGTLPSPILLYSRTVSTGTAPPSGCRVGASDWCRTALAEQKANPGKPAATPQILVDAGNQQTAKIDNNTEARSVVCPSAPRHKIAAFMSSARRRARRSSSPLNYRIEVVRQSGAVGMETEQLQKCTRQRSFKGCSTTTQATFFIDVEHLSQSFLYFALGLLKSKRDSRKAGGQFKFTRIVNFKISNRTMSRYPRWTGRNADCYAWIGQPARLTVARPEPIVESRQAANENQQPADAANLQDCYVIDRSGAFELSTGADDFVPARLLLHAEFLAAPASDEDLADDADEPEAAKLFEQLLHGLPWRTSAEELSVSRDWPLSALRQLRHRLGNRLGIEFNSVVCRLYRDCRDSSDDVDGGDCPSLGRHPSIAWLVLGRCGLRFRFTQRPGRRLRHPLSPVIDVHLPPGGLLLARGSLLRDWRIQLPPDPTRSQACAALLAFRLVVSRPRERLTVVPDRSHRSALSERHGCLPAEMWFTRAGLAKRTVGSATKALYAWADWLRPGEGCEGVTCKTVHFSADGGVWPDWMARLAAAVSSVTDNARQGLPSYSYVDALLMQRINDHLPWQPSEIGPFMAVVAMGNEEVRRPLEMRRRAESDADSTAEVRGQLRSASVVLGAGDVLNLRHGFFRDWQFRLPRHRQGSGGRGVLFLLFRLSAPTSATAQAGDAEAAGLRHTQSSVRSSSGVTLRTEPEACPHLCKCCARCSEAVSLLDLGGSGRYAGSGLSCPLCSKEAARSVRLSSAAAALA</sequence>